<dbReference type="InterPro" id="IPR001451">
    <property type="entry name" value="Hexapep"/>
</dbReference>
<dbReference type="Proteomes" id="UP000242205">
    <property type="component" value="Chromosome"/>
</dbReference>
<keyword evidence="2" id="KW-1185">Reference proteome</keyword>
<dbReference type="CDD" id="cd04645">
    <property type="entry name" value="LbH_gamma_CA_like"/>
    <property type="match status" value="1"/>
</dbReference>
<reference evidence="1 2" key="1">
    <citation type="submission" date="2018-01" db="EMBL/GenBank/DDBJ databases">
        <authorList>
            <person name="Fu G.-Y."/>
        </authorList>
    </citation>
    <scope>NUCLEOTIDE SEQUENCE [LARGE SCALE GENOMIC DNA]</scope>
    <source>
        <strain evidence="1 2">SY39</strain>
    </source>
</reference>
<dbReference type="EMBL" id="CP025682">
    <property type="protein sequence ID" value="AUN95085.1"/>
    <property type="molecule type" value="Genomic_DNA"/>
</dbReference>
<evidence type="ECO:0000313" key="1">
    <source>
        <dbReference type="EMBL" id="AUN95085.1"/>
    </source>
</evidence>
<evidence type="ECO:0000313" key="2">
    <source>
        <dbReference type="Proteomes" id="UP000242205"/>
    </source>
</evidence>
<dbReference type="AlphaFoldDB" id="A0A2I6S765"/>
<accession>A0A2I6S765</accession>
<dbReference type="InterPro" id="IPR047324">
    <property type="entry name" value="LbH_gamma_CA-like"/>
</dbReference>
<protein>
    <submittedName>
        <fullName evidence="1">Gamma carbonic anhydrase family protein</fullName>
    </submittedName>
</protein>
<dbReference type="PANTHER" id="PTHR13061">
    <property type="entry name" value="DYNACTIN SUBUNIT P25"/>
    <property type="match status" value="1"/>
</dbReference>
<sequence>MPIYALGDKAPEFGEGCWIADTATVIGQVRAGRNVSFWYNVVVRSDNDVITIGDDTNIQDGTILHCDFGVPLTIGRRVSLGHKVMLHGCTVGDSTLIGINAVILNNAVIGKGCIIGANTLIPEGKQIPDRSLVVGSPGRIIREVSDEELERIEHNADHYIENIALYANNLRHIAPQGG</sequence>
<dbReference type="InterPro" id="IPR050484">
    <property type="entry name" value="Transf_Hexapept/Carb_Anhydrase"/>
</dbReference>
<dbReference type="KEGG" id="atw:C0099_09130"/>
<dbReference type="InterPro" id="IPR011004">
    <property type="entry name" value="Trimer_LpxA-like_sf"/>
</dbReference>
<dbReference type="RefSeq" id="WP_102247151.1">
    <property type="nucleotide sequence ID" value="NZ_CP025682.1"/>
</dbReference>
<dbReference type="OrthoDB" id="9803036at2"/>
<dbReference type="Gene3D" id="2.160.10.10">
    <property type="entry name" value="Hexapeptide repeat proteins"/>
    <property type="match status" value="1"/>
</dbReference>
<name>A0A2I6S765_9RHOO</name>
<dbReference type="SUPFAM" id="SSF51161">
    <property type="entry name" value="Trimeric LpxA-like enzymes"/>
    <property type="match status" value="1"/>
</dbReference>
<gene>
    <name evidence="1" type="ORF">C0099_09130</name>
</gene>
<organism evidence="1 2">
    <name type="scientific">Pseudazoarcus pumilus</name>
    <dbReference type="NCBI Taxonomy" id="2067960"/>
    <lineage>
        <taxon>Bacteria</taxon>
        <taxon>Pseudomonadati</taxon>
        <taxon>Pseudomonadota</taxon>
        <taxon>Betaproteobacteria</taxon>
        <taxon>Rhodocyclales</taxon>
        <taxon>Zoogloeaceae</taxon>
        <taxon>Pseudazoarcus</taxon>
    </lineage>
</organism>
<dbReference type="Pfam" id="PF00132">
    <property type="entry name" value="Hexapep"/>
    <property type="match status" value="1"/>
</dbReference>
<proteinExistence type="predicted"/>
<dbReference type="PANTHER" id="PTHR13061:SF29">
    <property type="entry name" value="GAMMA CARBONIC ANHYDRASE-LIKE 1, MITOCHONDRIAL-RELATED"/>
    <property type="match status" value="1"/>
</dbReference>